<organism evidence="1">
    <name type="scientific">marine metagenome</name>
    <dbReference type="NCBI Taxonomy" id="408172"/>
    <lineage>
        <taxon>unclassified sequences</taxon>
        <taxon>metagenomes</taxon>
        <taxon>ecological metagenomes</taxon>
    </lineage>
</organism>
<name>A0A382C0X7_9ZZZZ</name>
<dbReference type="AlphaFoldDB" id="A0A382C0X7"/>
<reference evidence="1" key="1">
    <citation type="submission" date="2018-05" db="EMBL/GenBank/DDBJ databases">
        <authorList>
            <person name="Lanie J.A."/>
            <person name="Ng W.-L."/>
            <person name="Kazmierczak K.M."/>
            <person name="Andrzejewski T.M."/>
            <person name="Davidsen T.M."/>
            <person name="Wayne K.J."/>
            <person name="Tettelin H."/>
            <person name="Glass J.I."/>
            <person name="Rusch D."/>
            <person name="Podicherti R."/>
            <person name="Tsui H.-C.T."/>
            <person name="Winkler M.E."/>
        </authorList>
    </citation>
    <scope>NUCLEOTIDE SEQUENCE</scope>
</reference>
<evidence type="ECO:0000313" key="1">
    <source>
        <dbReference type="EMBL" id="SVB19730.1"/>
    </source>
</evidence>
<protein>
    <submittedName>
        <fullName evidence="1">Uncharacterized protein</fullName>
    </submittedName>
</protein>
<gene>
    <name evidence="1" type="ORF">METZ01_LOCUS172584</name>
</gene>
<proteinExistence type="predicted"/>
<dbReference type="EMBL" id="UINC01032297">
    <property type="protein sequence ID" value="SVB19730.1"/>
    <property type="molecule type" value="Genomic_DNA"/>
</dbReference>
<sequence>MDTTNTEAINVKTNMTGMSIIAVMF</sequence>
<accession>A0A382C0X7</accession>